<dbReference type="PANTHER" id="PTHR43547:SF2">
    <property type="entry name" value="HYBRID SIGNAL TRANSDUCTION HISTIDINE KINASE C"/>
    <property type="match status" value="1"/>
</dbReference>
<dbReference type="PRINTS" id="PR00344">
    <property type="entry name" value="BCTRLSENSOR"/>
</dbReference>
<dbReference type="CDD" id="cd00075">
    <property type="entry name" value="HATPase"/>
    <property type="match status" value="1"/>
</dbReference>
<evidence type="ECO:0000256" key="2">
    <source>
        <dbReference type="ARBA" id="ARBA00012438"/>
    </source>
</evidence>
<dbReference type="CDD" id="cd00156">
    <property type="entry name" value="REC"/>
    <property type="match status" value="1"/>
</dbReference>
<dbReference type="SMART" id="SM00448">
    <property type="entry name" value="REC"/>
    <property type="match status" value="2"/>
</dbReference>
<dbReference type="PROSITE" id="PS50109">
    <property type="entry name" value="HIS_KIN"/>
    <property type="match status" value="1"/>
</dbReference>
<feature type="coiled-coil region" evidence="7">
    <location>
        <begin position="124"/>
        <end position="152"/>
    </location>
</feature>
<dbReference type="SUPFAM" id="SSF55781">
    <property type="entry name" value="GAF domain-like"/>
    <property type="match status" value="1"/>
</dbReference>
<dbReference type="Gene3D" id="1.10.287.130">
    <property type="match status" value="1"/>
</dbReference>
<dbReference type="Pfam" id="PF02518">
    <property type="entry name" value="HATPase_c"/>
    <property type="match status" value="1"/>
</dbReference>
<evidence type="ECO:0000259" key="9">
    <source>
        <dbReference type="PROSITE" id="PS50110"/>
    </source>
</evidence>
<dbReference type="InterPro" id="IPR005467">
    <property type="entry name" value="His_kinase_dom"/>
</dbReference>
<dbReference type="InterPro" id="IPR003594">
    <property type="entry name" value="HATPase_dom"/>
</dbReference>
<dbReference type="AlphaFoldDB" id="A0A538SC87"/>
<dbReference type="Gene3D" id="3.40.50.2300">
    <property type="match status" value="2"/>
</dbReference>
<dbReference type="InterPro" id="IPR036097">
    <property type="entry name" value="HisK_dim/P_sf"/>
</dbReference>
<keyword evidence="7" id="KW-0175">Coiled coil</keyword>
<dbReference type="EMBL" id="VBOR01000062">
    <property type="protein sequence ID" value="TMQ48983.1"/>
    <property type="molecule type" value="Genomic_DNA"/>
</dbReference>
<dbReference type="SUPFAM" id="SSF55874">
    <property type="entry name" value="ATPase domain of HSP90 chaperone/DNA topoisomerase II/histidine kinase"/>
    <property type="match status" value="1"/>
</dbReference>
<dbReference type="Gene3D" id="3.30.565.10">
    <property type="entry name" value="Histidine kinase-like ATPase, C-terminal domain"/>
    <property type="match status" value="1"/>
</dbReference>
<keyword evidence="5" id="KW-0418">Kinase</keyword>
<comment type="catalytic activity">
    <reaction evidence="1">
        <text>ATP + protein L-histidine = ADP + protein N-phospho-L-histidine.</text>
        <dbReference type="EC" id="2.7.13.3"/>
    </reaction>
</comment>
<dbReference type="EC" id="2.7.13.3" evidence="2"/>
<dbReference type="SUPFAM" id="SSF47384">
    <property type="entry name" value="Homodimeric domain of signal transducing histidine kinase"/>
    <property type="match status" value="1"/>
</dbReference>
<dbReference type="Proteomes" id="UP000316292">
    <property type="component" value="Unassembled WGS sequence"/>
</dbReference>
<evidence type="ECO:0000256" key="5">
    <source>
        <dbReference type="ARBA" id="ARBA00022777"/>
    </source>
</evidence>
<comment type="caution">
    <text evidence="10">The sequence shown here is derived from an EMBL/GenBank/DDBJ whole genome shotgun (WGS) entry which is preliminary data.</text>
</comment>
<evidence type="ECO:0000256" key="6">
    <source>
        <dbReference type="PROSITE-ProRule" id="PRU00169"/>
    </source>
</evidence>
<dbReference type="Gene3D" id="3.30.450.40">
    <property type="match status" value="1"/>
</dbReference>
<keyword evidence="4" id="KW-0808">Transferase</keyword>
<dbReference type="CDD" id="cd00082">
    <property type="entry name" value="HisKA"/>
    <property type="match status" value="1"/>
</dbReference>
<reference evidence="10 11" key="1">
    <citation type="journal article" date="2019" name="Nat. Microbiol.">
        <title>Mediterranean grassland soil C-N compound turnover is dependent on rainfall and depth, and is mediated by genomically divergent microorganisms.</title>
        <authorList>
            <person name="Diamond S."/>
            <person name="Andeer P.F."/>
            <person name="Li Z."/>
            <person name="Crits-Christoph A."/>
            <person name="Burstein D."/>
            <person name="Anantharaman K."/>
            <person name="Lane K.R."/>
            <person name="Thomas B.C."/>
            <person name="Pan C."/>
            <person name="Northen T.R."/>
            <person name="Banfield J.F."/>
        </authorList>
    </citation>
    <scope>NUCLEOTIDE SEQUENCE [LARGE SCALE GENOMIC DNA]</scope>
    <source>
        <strain evidence="10">WS_1</strain>
    </source>
</reference>
<protein>
    <recommendedName>
        <fullName evidence="2">histidine kinase</fullName>
        <ecNumber evidence="2">2.7.13.3</ecNumber>
    </recommendedName>
</protein>
<dbReference type="InterPro" id="IPR003661">
    <property type="entry name" value="HisK_dim/P_dom"/>
</dbReference>
<organism evidence="10 11">
    <name type="scientific">Eiseniibacteriota bacterium</name>
    <dbReference type="NCBI Taxonomy" id="2212470"/>
    <lineage>
        <taxon>Bacteria</taxon>
        <taxon>Candidatus Eiseniibacteriota</taxon>
    </lineage>
</organism>
<dbReference type="PANTHER" id="PTHR43547">
    <property type="entry name" value="TWO-COMPONENT HISTIDINE KINASE"/>
    <property type="match status" value="1"/>
</dbReference>
<evidence type="ECO:0000256" key="7">
    <source>
        <dbReference type="SAM" id="Coils"/>
    </source>
</evidence>
<dbReference type="InterPro" id="IPR011006">
    <property type="entry name" value="CheY-like_superfamily"/>
</dbReference>
<accession>A0A538SC87</accession>
<sequence length="679" mass="72878">MTRPVNILVVDDLPTQRLTVEAALADLGERIVSVGSGRDALKFLLEHEAAVILLDVNMPEMDGFETATLIRQRKRNEHTPIIFLTANADEVQAARGYSVGAVDYLICPFAPDVLRTKVGVFVALSRAKDQVRREAEQRVALTREQAARAAAEEQSSRLRVLVEIGGVLTRAVDGSPFEKELLALFVPLLADEAGIVLSATDGSPGSSTWFRAGTGGDRSGRLPGVPPPELADAVSAVLSSGRIERTRESSGGVTGIALPLSGRSGIYGALGMCSVRHYSNADLELIEIIASRAASVLETRRLYRELQERDRRKDEFLAMLSHELRNPLGAITSAAQVLQLGTASTEKVERAGSVIARQSFQLSRMLDDLLEVSRVTTGRVQLTVEPFDLGELAAKTVEALRASGRMNGHELAFKADPVMVEADVARTDQIITNLLVNAAKYTDPGGRITLRVKAEGSQAIIRVSDNGIGISAELLPRLFEVFVQGRQALDRAQGGLGIGLALVRKLAQLMGGTVDARSPGPGQGSTFVVRLPRLIASPVKLSEKAQPRNLPGALRVLVVDDNADAREMLRTFLDLAGHQVHDAVSGPEAVEKAATTLPDLALVDLGLPGFDGLEVARRLRADERTRGILLFAMTGYGQPDDKRKTAEVGFDGHIVKPVTSEQLTEVLTISAGRVAQARS</sequence>
<evidence type="ECO:0000256" key="3">
    <source>
        <dbReference type="ARBA" id="ARBA00022553"/>
    </source>
</evidence>
<dbReference type="PROSITE" id="PS50110">
    <property type="entry name" value="RESPONSE_REGULATORY"/>
    <property type="match status" value="2"/>
</dbReference>
<dbReference type="SMART" id="SM00388">
    <property type="entry name" value="HisKA"/>
    <property type="match status" value="1"/>
</dbReference>
<feature type="domain" description="Histidine kinase" evidence="8">
    <location>
        <begin position="319"/>
        <end position="535"/>
    </location>
</feature>
<feature type="domain" description="Response regulatory" evidence="9">
    <location>
        <begin position="6"/>
        <end position="122"/>
    </location>
</feature>
<keyword evidence="3 6" id="KW-0597">Phosphoprotein</keyword>
<evidence type="ECO:0000259" key="8">
    <source>
        <dbReference type="PROSITE" id="PS50109"/>
    </source>
</evidence>
<dbReference type="Pfam" id="PF00512">
    <property type="entry name" value="HisKA"/>
    <property type="match status" value="1"/>
</dbReference>
<dbReference type="InterPro" id="IPR001789">
    <property type="entry name" value="Sig_transdc_resp-reg_receiver"/>
</dbReference>
<evidence type="ECO:0000313" key="11">
    <source>
        <dbReference type="Proteomes" id="UP000316292"/>
    </source>
</evidence>
<gene>
    <name evidence="10" type="ORF">E6K71_05995</name>
</gene>
<dbReference type="SMART" id="SM00387">
    <property type="entry name" value="HATPase_c"/>
    <property type="match status" value="1"/>
</dbReference>
<dbReference type="Pfam" id="PF00072">
    <property type="entry name" value="Response_reg"/>
    <property type="match status" value="2"/>
</dbReference>
<evidence type="ECO:0000313" key="10">
    <source>
        <dbReference type="EMBL" id="TMQ48983.1"/>
    </source>
</evidence>
<dbReference type="InterPro" id="IPR004358">
    <property type="entry name" value="Sig_transdc_His_kin-like_C"/>
</dbReference>
<dbReference type="InterPro" id="IPR036890">
    <property type="entry name" value="HATPase_C_sf"/>
</dbReference>
<dbReference type="CDD" id="cd17580">
    <property type="entry name" value="REC_2_DhkD-like"/>
    <property type="match status" value="1"/>
</dbReference>
<dbReference type="SUPFAM" id="SSF52172">
    <property type="entry name" value="CheY-like"/>
    <property type="match status" value="2"/>
</dbReference>
<dbReference type="InterPro" id="IPR029016">
    <property type="entry name" value="GAF-like_dom_sf"/>
</dbReference>
<feature type="modified residue" description="4-aspartylphosphate" evidence="6">
    <location>
        <position position="55"/>
    </location>
</feature>
<evidence type="ECO:0000256" key="4">
    <source>
        <dbReference type="ARBA" id="ARBA00022679"/>
    </source>
</evidence>
<feature type="domain" description="Response regulatory" evidence="9">
    <location>
        <begin position="555"/>
        <end position="671"/>
    </location>
</feature>
<dbReference type="FunFam" id="3.30.565.10:FF:000006">
    <property type="entry name" value="Sensor histidine kinase WalK"/>
    <property type="match status" value="1"/>
</dbReference>
<evidence type="ECO:0000256" key="1">
    <source>
        <dbReference type="ARBA" id="ARBA00000085"/>
    </source>
</evidence>
<feature type="modified residue" description="4-aspartylphosphate" evidence="6">
    <location>
        <position position="604"/>
    </location>
</feature>
<dbReference type="GO" id="GO:0000155">
    <property type="term" value="F:phosphorelay sensor kinase activity"/>
    <property type="evidence" value="ECO:0007669"/>
    <property type="project" value="InterPro"/>
</dbReference>
<name>A0A538SC87_UNCEI</name>
<proteinExistence type="predicted"/>